<organism evidence="2 3">
    <name type="scientific">Leucobacter alluvii</name>
    <dbReference type="NCBI Taxonomy" id="340321"/>
    <lineage>
        <taxon>Bacteria</taxon>
        <taxon>Bacillati</taxon>
        <taxon>Actinomycetota</taxon>
        <taxon>Actinomycetes</taxon>
        <taxon>Micrococcales</taxon>
        <taxon>Microbacteriaceae</taxon>
        <taxon>Leucobacter</taxon>
    </lineage>
</organism>
<protein>
    <recommendedName>
        <fullName evidence="4">DUF4287 domain-containing protein</fullName>
    </recommendedName>
</protein>
<reference evidence="2 3" key="1">
    <citation type="journal article" date="2019" name="Int. J. Syst. Evol. Microbiol.">
        <title>The Global Catalogue of Microorganisms (GCM) 10K type strain sequencing project: providing services to taxonomists for standard genome sequencing and annotation.</title>
        <authorList>
            <consortium name="The Broad Institute Genomics Platform"/>
            <consortium name="The Broad Institute Genome Sequencing Center for Infectious Disease"/>
            <person name="Wu L."/>
            <person name="Ma J."/>
        </authorList>
    </citation>
    <scope>NUCLEOTIDE SEQUENCE [LARGE SCALE GENOMIC DNA]</scope>
    <source>
        <strain evidence="2 3">JCM 14919</strain>
    </source>
</reference>
<dbReference type="EMBL" id="BAAAOP010000007">
    <property type="protein sequence ID" value="GAA2189027.1"/>
    <property type="molecule type" value="Genomic_DNA"/>
</dbReference>
<evidence type="ECO:0008006" key="4">
    <source>
        <dbReference type="Google" id="ProtNLM"/>
    </source>
</evidence>
<name>A0ABN3B6S7_9MICO</name>
<dbReference type="RefSeq" id="WP_346058261.1">
    <property type="nucleotide sequence ID" value="NZ_BAAAOP010000007.1"/>
</dbReference>
<accession>A0ABN3B6S7</accession>
<evidence type="ECO:0000256" key="1">
    <source>
        <dbReference type="SAM" id="MobiDB-lite"/>
    </source>
</evidence>
<evidence type="ECO:0000313" key="3">
    <source>
        <dbReference type="Proteomes" id="UP001501084"/>
    </source>
</evidence>
<comment type="caution">
    <text evidence="2">The sequence shown here is derived from an EMBL/GenBank/DDBJ whole genome shotgun (WGS) entry which is preliminary data.</text>
</comment>
<proteinExistence type="predicted"/>
<feature type="region of interest" description="Disordered" evidence="1">
    <location>
        <begin position="1"/>
        <end position="33"/>
    </location>
</feature>
<dbReference type="Proteomes" id="UP001501084">
    <property type="component" value="Unassembled WGS sequence"/>
</dbReference>
<evidence type="ECO:0000313" key="2">
    <source>
        <dbReference type="EMBL" id="GAA2189027.1"/>
    </source>
</evidence>
<feature type="compositionally biased region" description="Polar residues" evidence="1">
    <location>
        <begin position="15"/>
        <end position="24"/>
    </location>
</feature>
<gene>
    <name evidence="2" type="ORF">GCM10009786_20530</name>
</gene>
<keyword evidence="3" id="KW-1185">Reference proteome</keyword>
<sequence>MSDAAGSSDVAPNESGASATGSNRTRAESIPGIERATGREWSAWVTLFEAQGAPTLQHPAIAKIARAALTDELRNPDWWAQAIAIAYEQHAGLRVPGQSSSGTFRVSASRTLPFDRDAAIEAWRTAHGSRIQHLGHAVIDARASRTEKRSFWRFGLEGAGRVEVSASPKGEKVTLAISQDGLADGERIEVWRAHWKSLLAAL</sequence>